<protein>
    <submittedName>
        <fullName evidence="2">Uncharacterized protein</fullName>
    </submittedName>
</protein>
<keyword evidence="1" id="KW-0732">Signal</keyword>
<accession>A0A820SFC2</accession>
<comment type="caution">
    <text evidence="2">The sequence shown here is derived from an EMBL/GenBank/DDBJ whole genome shotgun (WGS) entry which is preliminary data.</text>
</comment>
<feature type="chain" id="PRO_5032584325" evidence="1">
    <location>
        <begin position="20"/>
        <end position="93"/>
    </location>
</feature>
<evidence type="ECO:0000313" key="2">
    <source>
        <dbReference type="EMBL" id="CAF4448896.1"/>
    </source>
</evidence>
<sequence length="93" mass="10687">MVSLATWFVFLGVYDELAGVINKAFIANLAAIDKELLEEVCVFLKPFDRAIVELSEEEKPTMHKVIPIRQLLLNHCDLKYADSDELKELKFFV</sequence>
<reference evidence="2" key="1">
    <citation type="submission" date="2021-02" db="EMBL/GenBank/DDBJ databases">
        <authorList>
            <person name="Nowell W R."/>
        </authorList>
    </citation>
    <scope>NUCLEOTIDE SEQUENCE</scope>
</reference>
<organism evidence="2 3">
    <name type="scientific">Rotaria socialis</name>
    <dbReference type="NCBI Taxonomy" id="392032"/>
    <lineage>
        <taxon>Eukaryota</taxon>
        <taxon>Metazoa</taxon>
        <taxon>Spiralia</taxon>
        <taxon>Gnathifera</taxon>
        <taxon>Rotifera</taxon>
        <taxon>Eurotatoria</taxon>
        <taxon>Bdelloidea</taxon>
        <taxon>Philodinida</taxon>
        <taxon>Philodinidae</taxon>
        <taxon>Rotaria</taxon>
    </lineage>
</organism>
<feature type="non-terminal residue" evidence="2">
    <location>
        <position position="1"/>
    </location>
</feature>
<proteinExistence type="predicted"/>
<dbReference type="EMBL" id="CAJOBQ010001047">
    <property type="protein sequence ID" value="CAF4448896.1"/>
    <property type="molecule type" value="Genomic_DNA"/>
</dbReference>
<gene>
    <name evidence="2" type="ORF">TSG867_LOCUS16825</name>
</gene>
<evidence type="ECO:0000256" key="1">
    <source>
        <dbReference type="SAM" id="SignalP"/>
    </source>
</evidence>
<name>A0A820SFC2_9BILA</name>
<dbReference type="Proteomes" id="UP000663862">
    <property type="component" value="Unassembled WGS sequence"/>
</dbReference>
<evidence type="ECO:0000313" key="3">
    <source>
        <dbReference type="Proteomes" id="UP000663862"/>
    </source>
</evidence>
<dbReference type="AlphaFoldDB" id="A0A820SFC2"/>
<feature type="signal peptide" evidence="1">
    <location>
        <begin position="1"/>
        <end position="19"/>
    </location>
</feature>